<keyword evidence="1" id="KW-0732">Signal</keyword>
<evidence type="ECO:0000313" key="4">
    <source>
        <dbReference type="Proteomes" id="UP000476176"/>
    </source>
</evidence>
<evidence type="ECO:0000313" key="5">
    <source>
        <dbReference type="Proteomes" id="UP000488956"/>
    </source>
</evidence>
<reference evidence="4 5" key="1">
    <citation type="submission" date="2018-09" db="EMBL/GenBank/DDBJ databases">
        <title>Genomic investigation of the strawberry pathogen Phytophthora fragariae indicates pathogenicity is determined by transcriptional variation in three key races.</title>
        <authorList>
            <person name="Adams T.M."/>
            <person name="Armitage A.D."/>
            <person name="Sobczyk M.K."/>
            <person name="Bates H.J."/>
            <person name="Dunwell J.M."/>
            <person name="Nellist C.F."/>
            <person name="Harrison R.J."/>
        </authorList>
    </citation>
    <scope>NUCLEOTIDE SEQUENCE [LARGE SCALE GENOMIC DNA]</scope>
    <source>
        <strain evidence="3 4">BC-23</strain>
        <strain evidence="2 5">ONT-3</strain>
    </source>
</reference>
<dbReference type="Proteomes" id="UP000476176">
    <property type="component" value="Unassembled WGS sequence"/>
</dbReference>
<evidence type="ECO:0000313" key="3">
    <source>
        <dbReference type="EMBL" id="KAE9255255.1"/>
    </source>
</evidence>
<comment type="caution">
    <text evidence="2">The sequence shown here is derived from an EMBL/GenBank/DDBJ whole genome shotgun (WGS) entry which is preliminary data.</text>
</comment>
<dbReference type="EMBL" id="QXGC01000014">
    <property type="protein sequence ID" value="KAE9255255.1"/>
    <property type="molecule type" value="Genomic_DNA"/>
</dbReference>
<dbReference type="Proteomes" id="UP000488956">
    <property type="component" value="Unassembled WGS sequence"/>
</dbReference>
<evidence type="ECO:0008006" key="6">
    <source>
        <dbReference type="Google" id="ProtNLM"/>
    </source>
</evidence>
<dbReference type="EMBL" id="QXFX01000012">
    <property type="protein sequence ID" value="KAE9139406.1"/>
    <property type="molecule type" value="Genomic_DNA"/>
</dbReference>
<feature type="chain" id="PRO_5036384547" description="RxLR effector protein" evidence="1">
    <location>
        <begin position="24"/>
        <end position="99"/>
    </location>
</feature>
<evidence type="ECO:0000313" key="2">
    <source>
        <dbReference type="EMBL" id="KAE9139406.1"/>
    </source>
</evidence>
<accession>A0A6G0M2U5</accession>
<organism evidence="2 5">
    <name type="scientific">Phytophthora fragariae</name>
    <dbReference type="NCBI Taxonomy" id="53985"/>
    <lineage>
        <taxon>Eukaryota</taxon>
        <taxon>Sar</taxon>
        <taxon>Stramenopiles</taxon>
        <taxon>Oomycota</taxon>
        <taxon>Peronosporomycetes</taxon>
        <taxon>Peronosporales</taxon>
        <taxon>Peronosporaceae</taxon>
        <taxon>Phytophthora</taxon>
    </lineage>
</organism>
<protein>
    <recommendedName>
        <fullName evidence="6">RxLR effector protein</fullName>
    </recommendedName>
</protein>
<evidence type="ECO:0000256" key="1">
    <source>
        <dbReference type="SAM" id="SignalP"/>
    </source>
</evidence>
<name>A0A6G0M2U5_9STRA</name>
<proteinExistence type="predicted"/>
<feature type="signal peptide" evidence="1">
    <location>
        <begin position="1"/>
        <end position="23"/>
    </location>
</feature>
<sequence>MFKTWLPALCCAALGLAAGTSTGDDFDARAEAIVANFTMEQVLGQLAQIAIPALLNDDAILNETLARDFAKLKIGSYLTMAFQNSPNEITGAYGWTVPE</sequence>
<gene>
    <name evidence="3" type="ORF">PF004_g657</name>
    <name evidence="2" type="ORF">PF010_g577</name>
</gene>
<dbReference type="AlphaFoldDB" id="A0A6G0M2U5"/>